<evidence type="ECO:0000313" key="3">
    <source>
        <dbReference type="Proteomes" id="UP000316079"/>
    </source>
</evidence>
<accession>A0A553MS20</accession>
<feature type="compositionally biased region" description="Basic and acidic residues" evidence="1">
    <location>
        <begin position="94"/>
        <end position="103"/>
    </location>
</feature>
<dbReference type="AlphaFoldDB" id="A0A553MS20"/>
<dbReference type="EMBL" id="SRMA01027302">
    <property type="protein sequence ID" value="TRY55965.1"/>
    <property type="molecule type" value="Genomic_DNA"/>
</dbReference>
<organism evidence="2 3">
    <name type="scientific">Danionella cerebrum</name>
    <dbReference type="NCBI Taxonomy" id="2873325"/>
    <lineage>
        <taxon>Eukaryota</taxon>
        <taxon>Metazoa</taxon>
        <taxon>Chordata</taxon>
        <taxon>Craniata</taxon>
        <taxon>Vertebrata</taxon>
        <taxon>Euteleostomi</taxon>
        <taxon>Actinopterygii</taxon>
        <taxon>Neopterygii</taxon>
        <taxon>Teleostei</taxon>
        <taxon>Ostariophysi</taxon>
        <taxon>Cypriniformes</taxon>
        <taxon>Danionidae</taxon>
        <taxon>Danioninae</taxon>
        <taxon>Danionella</taxon>
    </lineage>
</organism>
<keyword evidence="3" id="KW-1185">Reference proteome</keyword>
<reference evidence="2 3" key="1">
    <citation type="journal article" date="2019" name="Sci. Data">
        <title>Hybrid genome assembly and annotation of Danionella translucida.</title>
        <authorList>
            <person name="Kadobianskyi M."/>
            <person name="Schulze L."/>
            <person name="Schuelke M."/>
            <person name="Judkewitz B."/>
        </authorList>
    </citation>
    <scope>NUCLEOTIDE SEQUENCE [LARGE SCALE GENOMIC DNA]</scope>
    <source>
        <strain evidence="2 3">Bolton</strain>
    </source>
</reference>
<sequence length="125" mass="13402">VKGGLSEEGGVLLWGHTQLIVEVSDDAVLDGVLEGEDTPLALSLITHVAVFLTHPHHHTLKETVIKPSLTSSLLMSSLENVSPGMSPRFLSQKIEAKDPEKKMPSTAAKATTRSPKDTIKLSQAK</sequence>
<proteinExistence type="predicted"/>
<dbReference type="Proteomes" id="UP000316079">
    <property type="component" value="Unassembled WGS sequence"/>
</dbReference>
<feature type="region of interest" description="Disordered" evidence="1">
    <location>
        <begin position="94"/>
        <end position="125"/>
    </location>
</feature>
<gene>
    <name evidence="2" type="ORF">DNTS_011346</name>
</gene>
<feature type="non-terminal residue" evidence="2">
    <location>
        <position position="1"/>
    </location>
</feature>
<evidence type="ECO:0000313" key="2">
    <source>
        <dbReference type="EMBL" id="TRY55965.1"/>
    </source>
</evidence>
<comment type="caution">
    <text evidence="2">The sequence shown here is derived from an EMBL/GenBank/DDBJ whole genome shotgun (WGS) entry which is preliminary data.</text>
</comment>
<name>A0A553MS20_9TELE</name>
<evidence type="ECO:0000256" key="1">
    <source>
        <dbReference type="SAM" id="MobiDB-lite"/>
    </source>
</evidence>
<protein>
    <submittedName>
        <fullName evidence="2">Uncharacterized protein</fullName>
    </submittedName>
</protein>
<dbReference type="OrthoDB" id="10266825at2759"/>